<dbReference type="Proteomes" id="UP000233524">
    <property type="component" value="Unassembled WGS sequence"/>
</dbReference>
<accession>A0A2N3NKM8</accession>
<dbReference type="InterPro" id="IPR050316">
    <property type="entry name" value="Tyrosinase/Hemocyanin"/>
</dbReference>
<dbReference type="OrthoDB" id="6132182at2759"/>
<keyword evidence="7" id="KW-1185">Reference proteome</keyword>
<dbReference type="GO" id="GO:0046872">
    <property type="term" value="F:metal ion binding"/>
    <property type="evidence" value="ECO:0007669"/>
    <property type="project" value="UniProtKB-KW"/>
</dbReference>
<dbReference type="VEuPathDB" id="FungiDB:jhhlp_000338"/>
<keyword evidence="2" id="KW-0560">Oxidoreductase</keyword>
<keyword evidence="3" id="KW-0732">Signal</keyword>
<feature type="signal peptide" evidence="3">
    <location>
        <begin position="1"/>
        <end position="22"/>
    </location>
</feature>
<feature type="domain" description="Tyrosinase copper-binding" evidence="5">
    <location>
        <begin position="331"/>
        <end position="342"/>
    </location>
</feature>
<dbReference type="InterPro" id="IPR002227">
    <property type="entry name" value="Tyrosinase_Cu-bd"/>
</dbReference>
<evidence type="ECO:0000256" key="2">
    <source>
        <dbReference type="ARBA" id="ARBA00023002"/>
    </source>
</evidence>
<dbReference type="PANTHER" id="PTHR11474">
    <property type="entry name" value="TYROSINASE FAMILY MEMBER"/>
    <property type="match status" value="1"/>
</dbReference>
<feature type="domain" description="Tyrosinase copper-binding" evidence="4">
    <location>
        <begin position="133"/>
        <end position="150"/>
    </location>
</feature>
<dbReference type="STRING" id="41688.A0A2N3NKM8"/>
<comment type="caution">
    <text evidence="6">The sequence shown here is derived from an EMBL/GenBank/DDBJ whole genome shotgun (WGS) entry which is preliminary data.</text>
</comment>
<name>A0A2N3NKM8_9PEZI</name>
<dbReference type="PROSITE" id="PS00497">
    <property type="entry name" value="TYROSINASE_1"/>
    <property type="match status" value="1"/>
</dbReference>
<evidence type="ECO:0000259" key="4">
    <source>
        <dbReference type="PROSITE" id="PS00497"/>
    </source>
</evidence>
<dbReference type="Pfam" id="PF00264">
    <property type="entry name" value="Tyrosinase"/>
    <property type="match status" value="1"/>
</dbReference>
<dbReference type="InParanoid" id="A0A2N3NKM8"/>
<feature type="chain" id="PRO_5014619581" description="Tyrosinase copper-binding domain-containing protein" evidence="3">
    <location>
        <begin position="23"/>
        <end position="408"/>
    </location>
</feature>
<dbReference type="Gene3D" id="1.10.1280.10">
    <property type="entry name" value="Di-copper center containing domain from catechol oxidase"/>
    <property type="match status" value="1"/>
</dbReference>
<dbReference type="EMBL" id="NLAX01000002">
    <property type="protein sequence ID" value="PKS12997.1"/>
    <property type="molecule type" value="Genomic_DNA"/>
</dbReference>
<reference evidence="6 7" key="1">
    <citation type="journal article" date="2017" name="G3 (Bethesda)">
        <title>First Draft Genome Sequence of the Pathogenic Fungus Lomentospora prolificans (Formerly Scedosporium prolificans).</title>
        <authorList>
            <person name="Luo R."/>
            <person name="Zimin A."/>
            <person name="Workman R."/>
            <person name="Fan Y."/>
            <person name="Pertea G."/>
            <person name="Grossman N."/>
            <person name="Wear M.P."/>
            <person name="Jia B."/>
            <person name="Miller H."/>
            <person name="Casadevall A."/>
            <person name="Timp W."/>
            <person name="Zhang S.X."/>
            <person name="Salzberg S.L."/>
        </authorList>
    </citation>
    <scope>NUCLEOTIDE SEQUENCE [LARGE SCALE GENOMIC DNA]</scope>
    <source>
        <strain evidence="6 7">JHH-5317</strain>
    </source>
</reference>
<dbReference type="PROSITE" id="PS00498">
    <property type="entry name" value="TYROSINASE_2"/>
    <property type="match status" value="1"/>
</dbReference>
<proteinExistence type="predicted"/>
<evidence type="ECO:0000313" key="7">
    <source>
        <dbReference type="Proteomes" id="UP000233524"/>
    </source>
</evidence>
<dbReference type="GO" id="GO:0016491">
    <property type="term" value="F:oxidoreductase activity"/>
    <property type="evidence" value="ECO:0007669"/>
    <property type="project" value="UniProtKB-KW"/>
</dbReference>
<keyword evidence="1" id="KW-0479">Metal-binding</keyword>
<organism evidence="6 7">
    <name type="scientific">Lomentospora prolificans</name>
    <dbReference type="NCBI Taxonomy" id="41688"/>
    <lineage>
        <taxon>Eukaryota</taxon>
        <taxon>Fungi</taxon>
        <taxon>Dikarya</taxon>
        <taxon>Ascomycota</taxon>
        <taxon>Pezizomycotina</taxon>
        <taxon>Sordariomycetes</taxon>
        <taxon>Hypocreomycetidae</taxon>
        <taxon>Microascales</taxon>
        <taxon>Microascaceae</taxon>
        <taxon>Lomentospora</taxon>
    </lineage>
</organism>
<evidence type="ECO:0000256" key="3">
    <source>
        <dbReference type="SAM" id="SignalP"/>
    </source>
</evidence>
<protein>
    <recommendedName>
        <fullName evidence="4 5">Tyrosinase copper-binding domain-containing protein</fullName>
    </recommendedName>
</protein>
<dbReference type="PANTHER" id="PTHR11474:SF125">
    <property type="entry name" value="N-ACETYL-6-HYDROXYTRYPTOPHAN OXIDASE IVOB-RELATED"/>
    <property type="match status" value="1"/>
</dbReference>
<dbReference type="AlphaFoldDB" id="A0A2N3NKM8"/>
<gene>
    <name evidence="6" type="ORF">jhhlp_000338</name>
</gene>
<dbReference type="SUPFAM" id="SSF48056">
    <property type="entry name" value="Di-copper centre-containing domain"/>
    <property type="match status" value="1"/>
</dbReference>
<sequence>MPSPKRLLTLLFAATAALGVAAQEPVVTEDDFTQPEIEGGSALAQLAQLAADSSQETAMRLAKRGLGGSCTPSKIRIRKEWRTLTSAQRKQYIASVKCLQTKPSLLDSSIFGAAKSLFDDFVGVHLMQTGTIHLTATFLTWHRYFVYTYEKKLRDECGYTGPLPYWEWGLDVNNPAGSPVFDGSDTSMSGNGAFFPHEGIQMVQPINGNILHLPPGNGGGCVTKGPFKDMVVHFGTIILPVYGQPILNGSANPVADNARCLKRDLNAGIAKRFTSFLNSTSLILKYNNIEMFQAHLQGDDRYVLNELGVHGGGHYTIGGDPGGDPFISPGDPAFYLHHAQIDRIYWIWQMLDFQNRQGVFGTGTLQNNPPSPEVTVEDTIDLSPLAGPVKIKDLMNTVGGAPLCYIYL</sequence>
<dbReference type="PRINTS" id="PR00092">
    <property type="entry name" value="TYROSINASE"/>
</dbReference>
<dbReference type="InterPro" id="IPR008922">
    <property type="entry name" value="Di-copper_centre_dom_sf"/>
</dbReference>
<evidence type="ECO:0000256" key="1">
    <source>
        <dbReference type="ARBA" id="ARBA00022723"/>
    </source>
</evidence>
<evidence type="ECO:0000259" key="5">
    <source>
        <dbReference type="PROSITE" id="PS00498"/>
    </source>
</evidence>
<evidence type="ECO:0000313" key="6">
    <source>
        <dbReference type="EMBL" id="PKS12997.1"/>
    </source>
</evidence>